<keyword evidence="1" id="KW-1133">Transmembrane helix</keyword>
<evidence type="ECO:0000313" key="2">
    <source>
        <dbReference type="EMBL" id="TDW96687.1"/>
    </source>
</evidence>
<evidence type="ECO:0000313" key="3">
    <source>
        <dbReference type="Proteomes" id="UP000294498"/>
    </source>
</evidence>
<feature type="transmembrane region" description="Helical" evidence="1">
    <location>
        <begin position="89"/>
        <end position="110"/>
    </location>
</feature>
<keyword evidence="3" id="KW-1185">Reference proteome</keyword>
<name>A0A4R8DGU1_9BACT</name>
<dbReference type="Pfam" id="PF22765">
    <property type="entry name" value="DUF7010"/>
    <property type="match status" value="1"/>
</dbReference>
<proteinExistence type="predicted"/>
<accession>A0A4R8DGU1</accession>
<dbReference type="AlphaFoldDB" id="A0A4R8DGU1"/>
<dbReference type="OrthoDB" id="123418at2"/>
<keyword evidence="1" id="KW-0472">Membrane</keyword>
<evidence type="ECO:0000256" key="1">
    <source>
        <dbReference type="SAM" id="Phobius"/>
    </source>
</evidence>
<feature type="transmembrane region" description="Helical" evidence="1">
    <location>
        <begin position="18"/>
        <end position="36"/>
    </location>
</feature>
<dbReference type="EMBL" id="SODV01000002">
    <property type="protein sequence ID" value="TDW96687.1"/>
    <property type="molecule type" value="Genomic_DNA"/>
</dbReference>
<keyword evidence="1" id="KW-0812">Transmembrane</keyword>
<organism evidence="2 3">
    <name type="scientific">Dinghuibacter silviterrae</name>
    <dbReference type="NCBI Taxonomy" id="1539049"/>
    <lineage>
        <taxon>Bacteria</taxon>
        <taxon>Pseudomonadati</taxon>
        <taxon>Bacteroidota</taxon>
        <taxon>Chitinophagia</taxon>
        <taxon>Chitinophagales</taxon>
        <taxon>Chitinophagaceae</taxon>
        <taxon>Dinghuibacter</taxon>
    </lineage>
</organism>
<dbReference type="RefSeq" id="WP_133997557.1">
    <property type="nucleotide sequence ID" value="NZ_SODV01000002.1"/>
</dbReference>
<dbReference type="Proteomes" id="UP000294498">
    <property type="component" value="Unassembled WGS sequence"/>
</dbReference>
<protein>
    <submittedName>
        <fullName evidence="2">Uncharacterized protein</fullName>
    </submittedName>
</protein>
<dbReference type="InterPro" id="IPR053824">
    <property type="entry name" value="DUF7010"/>
</dbReference>
<feature type="transmembrane region" description="Helical" evidence="1">
    <location>
        <begin position="42"/>
        <end position="60"/>
    </location>
</feature>
<comment type="caution">
    <text evidence="2">The sequence shown here is derived from an EMBL/GenBank/DDBJ whole genome shotgun (WGS) entry which is preliminary data.</text>
</comment>
<reference evidence="2 3" key="1">
    <citation type="submission" date="2019-03" db="EMBL/GenBank/DDBJ databases">
        <title>Genomic Encyclopedia of Type Strains, Phase IV (KMG-IV): sequencing the most valuable type-strain genomes for metagenomic binning, comparative biology and taxonomic classification.</title>
        <authorList>
            <person name="Goeker M."/>
        </authorList>
    </citation>
    <scope>NUCLEOTIDE SEQUENCE [LARGE SCALE GENOMIC DNA]</scope>
    <source>
        <strain evidence="2 3">DSM 100059</strain>
    </source>
</reference>
<feature type="transmembrane region" description="Helical" evidence="1">
    <location>
        <begin position="116"/>
        <end position="133"/>
    </location>
</feature>
<gene>
    <name evidence="2" type="ORF">EDB95_4523</name>
</gene>
<feature type="transmembrane region" description="Helical" evidence="1">
    <location>
        <begin position="170"/>
        <end position="190"/>
    </location>
</feature>
<sequence length="197" mass="21826">MTTNQPTRLDVEAARGEIFHMILFAMAWVMIGEYALDFKDYAAAAVLVIVAVVILALHSIRLYTLEDRLPDAEVGVDPLERKQKRRTRLYALLLIAEGIAIMITWMVVVHLGRRDWLVPGFALVAGLHFFPLARVIRLNSYYLLGAWICVLAVAVYVLEVTGYLPDEGGSALIAYGCAAGAIVDGAWIVARSMQKIH</sequence>
<feature type="transmembrane region" description="Helical" evidence="1">
    <location>
        <begin position="140"/>
        <end position="158"/>
    </location>
</feature>